<dbReference type="AlphaFoldDB" id="A0A0U1KVJ8"/>
<accession>A0A0U1KVJ8</accession>
<feature type="domain" description="Response regulatory" evidence="4">
    <location>
        <begin position="1"/>
        <end position="114"/>
    </location>
</feature>
<feature type="modified residue" description="4-aspartylphosphate" evidence="3">
    <location>
        <position position="49"/>
    </location>
</feature>
<keyword evidence="2 3" id="KW-0597">Phosphoprotein</keyword>
<evidence type="ECO:0000313" key="6">
    <source>
        <dbReference type="Proteomes" id="UP000049855"/>
    </source>
</evidence>
<evidence type="ECO:0000256" key="3">
    <source>
        <dbReference type="PROSITE-ProRule" id="PRU00169"/>
    </source>
</evidence>
<dbReference type="SUPFAM" id="SSF52172">
    <property type="entry name" value="CheY-like"/>
    <property type="match status" value="1"/>
</dbReference>
<dbReference type="PANTHER" id="PTHR44591:SF24">
    <property type="entry name" value="PROTEIN-GLUTAMATE METHYLESTERASE_PROTEIN-GLUTAMINE GLUTAMINASE 1"/>
    <property type="match status" value="1"/>
</dbReference>
<dbReference type="InterPro" id="IPR050595">
    <property type="entry name" value="Bact_response_regulator"/>
</dbReference>
<organism evidence="5 6">
    <name type="scientific">Sporomusa ovata</name>
    <dbReference type="NCBI Taxonomy" id="2378"/>
    <lineage>
        <taxon>Bacteria</taxon>
        <taxon>Bacillati</taxon>
        <taxon>Bacillota</taxon>
        <taxon>Negativicutes</taxon>
        <taxon>Selenomonadales</taxon>
        <taxon>Sporomusaceae</taxon>
        <taxon>Sporomusa</taxon>
    </lineage>
</organism>
<name>A0A0U1KVJ8_9FIRM</name>
<dbReference type="PANTHER" id="PTHR44591">
    <property type="entry name" value="STRESS RESPONSE REGULATOR PROTEIN 1"/>
    <property type="match status" value="1"/>
</dbReference>
<dbReference type="SUPFAM" id="SSF103039">
    <property type="entry name" value="CheC-like"/>
    <property type="match status" value="1"/>
</dbReference>
<evidence type="ECO:0000256" key="1">
    <source>
        <dbReference type="ARBA" id="ARBA00022500"/>
    </source>
</evidence>
<dbReference type="Pfam" id="PF13690">
    <property type="entry name" value="CheX"/>
    <property type="match status" value="1"/>
</dbReference>
<dbReference type="InterPro" id="IPR001789">
    <property type="entry name" value="Sig_transdc_resp-reg_receiver"/>
</dbReference>
<evidence type="ECO:0000313" key="5">
    <source>
        <dbReference type="EMBL" id="CQR70933.1"/>
    </source>
</evidence>
<dbReference type="GO" id="GO:0006935">
    <property type="term" value="P:chemotaxis"/>
    <property type="evidence" value="ECO:0007669"/>
    <property type="project" value="UniProtKB-KW"/>
</dbReference>
<dbReference type="InterPro" id="IPR028976">
    <property type="entry name" value="CheC-like_sf"/>
</dbReference>
<evidence type="ECO:0000259" key="4">
    <source>
        <dbReference type="PROSITE" id="PS50110"/>
    </source>
</evidence>
<dbReference type="GO" id="GO:0000160">
    <property type="term" value="P:phosphorelay signal transduction system"/>
    <property type="evidence" value="ECO:0007669"/>
    <property type="project" value="InterPro"/>
</dbReference>
<dbReference type="CDD" id="cd17906">
    <property type="entry name" value="CheX"/>
    <property type="match status" value="1"/>
</dbReference>
<proteinExistence type="predicted"/>
<dbReference type="Gene3D" id="3.40.50.2300">
    <property type="match status" value="1"/>
</dbReference>
<dbReference type="PROSITE" id="PS50110">
    <property type="entry name" value="RESPONSE_REGULATORY"/>
    <property type="match status" value="1"/>
</dbReference>
<dbReference type="SMART" id="SM00448">
    <property type="entry name" value="REC"/>
    <property type="match status" value="1"/>
</dbReference>
<dbReference type="Proteomes" id="UP000049855">
    <property type="component" value="Unassembled WGS sequence"/>
</dbReference>
<reference evidence="6" key="1">
    <citation type="submission" date="2015-03" db="EMBL/GenBank/DDBJ databases">
        <authorList>
            <person name="Nijsse Bart"/>
        </authorList>
    </citation>
    <scope>NUCLEOTIDE SEQUENCE [LARGE SCALE GENOMIC DNA]</scope>
</reference>
<dbReference type="InterPro" id="IPR011006">
    <property type="entry name" value="CheY-like_superfamily"/>
</dbReference>
<sequence>MIVDDSAFSRVILADSLQQEGYEVVGEADCLESLVETYSQCKPDIVTMDIAMPGADGFECSKVLLAHDSRAKIIIISSMKDKETEAEVRRIGVVGYVQKPVESEVLKRVITGVMSPDRLYEQLENWSIDMFQEALAQSITRMTKTATTFSERTQLDREVSQGITVVIGIIGHYSGSMILDLSRETAEKMAAVILHRPAKNQEEVMAMAAEFANIVGGVACSMLNKKEPAFGLRVSPPSVFYGEQTKIASPTIQLQGIYANNDFGRIYLGIGFKKGIVLWM</sequence>
<keyword evidence="5" id="KW-0675">Receptor</keyword>
<dbReference type="Gene3D" id="3.40.1550.10">
    <property type="entry name" value="CheC-like"/>
    <property type="match status" value="1"/>
</dbReference>
<dbReference type="Pfam" id="PF00072">
    <property type="entry name" value="Response_reg"/>
    <property type="match status" value="1"/>
</dbReference>
<gene>
    <name evidence="5" type="ORF">SpAn4DRAFT_1911</name>
</gene>
<dbReference type="InterPro" id="IPR028051">
    <property type="entry name" value="CheX-like_dom"/>
</dbReference>
<protein>
    <submittedName>
        <fullName evidence="5">Chemotaxis regulator-transmits chemoreceptor signals to flagelllar motor components CheY</fullName>
    </submittedName>
</protein>
<dbReference type="EMBL" id="CTRP01000003">
    <property type="protein sequence ID" value="CQR70933.1"/>
    <property type="molecule type" value="Genomic_DNA"/>
</dbReference>
<evidence type="ECO:0000256" key="2">
    <source>
        <dbReference type="ARBA" id="ARBA00022553"/>
    </source>
</evidence>
<keyword evidence="6" id="KW-1185">Reference proteome</keyword>
<keyword evidence="1" id="KW-0145">Chemotaxis</keyword>